<proteinExistence type="predicted"/>
<dbReference type="SMART" id="SM00398">
    <property type="entry name" value="HMG"/>
    <property type="match status" value="2"/>
</dbReference>
<feature type="domain" description="HMG box" evidence="5">
    <location>
        <begin position="99"/>
        <end position="167"/>
    </location>
</feature>
<feature type="region of interest" description="Disordered" evidence="4">
    <location>
        <begin position="135"/>
        <end position="193"/>
    </location>
</feature>
<dbReference type="GO" id="GO:0003677">
    <property type="term" value="F:DNA binding"/>
    <property type="evidence" value="ECO:0007669"/>
    <property type="project" value="UniProtKB-UniRule"/>
</dbReference>
<dbReference type="SUPFAM" id="SSF47095">
    <property type="entry name" value="HMG-box"/>
    <property type="match status" value="2"/>
</dbReference>
<evidence type="ECO:0000256" key="2">
    <source>
        <dbReference type="ARBA" id="ARBA00023242"/>
    </source>
</evidence>
<feature type="compositionally biased region" description="Polar residues" evidence="4">
    <location>
        <begin position="165"/>
        <end position="175"/>
    </location>
</feature>
<dbReference type="FunFam" id="1.10.30.10:FF:000016">
    <property type="entry name" value="FACT complex subunit SSRP1"/>
    <property type="match status" value="1"/>
</dbReference>
<evidence type="ECO:0000256" key="4">
    <source>
        <dbReference type="SAM" id="MobiDB-lite"/>
    </source>
</evidence>
<evidence type="ECO:0000256" key="1">
    <source>
        <dbReference type="ARBA" id="ARBA00023125"/>
    </source>
</evidence>
<dbReference type="Proteomes" id="UP000241890">
    <property type="component" value="Unassembled WGS sequence"/>
</dbReference>
<dbReference type="InterPro" id="IPR009071">
    <property type="entry name" value="HMG_box_dom"/>
</dbReference>
<reference evidence="6 7" key="1">
    <citation type="submission" date="2017-12" db="EMBL/GenBank/DDBJ databases">
        <title>Sequencing, de novo assembly and annotation of complete genome of a new Thraustochytrid species, strain FCC1311.</title>
        <authorList>
            <person name="Sedici K."/>
            <person name="Godart F."/>
            <person name="Aiese Cigliano R."/>
            <person name="Sanseverino W."/>
            <person name="Barakat M."/>
            <person name="Ortet P."/>
            <person name="Marechal E."/>
            <person name="Cagnac O."/>
            <person name="Amato A."/>
        </authorList>
    </citation>
    <scope>NUCLEOTIDE SEQUENCE [LARGE SCALE GENOMIC DNA]</scope>
</reference>
<keyword evidence="1 3" id="KW-0238">DNA-binding</keyword>
<feature type="region of interest" description="Disordered" evidence="4">
    <location>
        <begin position="52"/>
        <end position="99"/>
    </location>
</feature>
<feature type="compositionally biased region" description="Basic residues" evidence="4">
    <location>
        <begin position="89"/>
        <end position="99"/>
    </location>
</feature>
<evidence type="ECO:0000256" key="3">
    <source>
        <dbReference type="PROSITE-ProRule" id="PRU00267"/>
    </source>
</evidence>
<dbReference type="PROSITE" id="PS50118">
    <property type="entry name" value="HMG_BOX_2"/>
    <property type="match status" value="2"/>
</dbReference>
<evidence type="ECO:0000313" key="7">
    <source>
        <dbReference type="Proteomes" id="UP000241890"/>
    </source>
</evidence>
<sequence length="193" mass="22580">MPKTKALKKDPNKPKRALTGFLFYSKERRPQLKEMFPDMGFGEMGKRLGEEWKNMSDDQKDPYNKLAADDKARYDNAMSTYQPDPMYSRKGKRKDPNRPKRAMSAYLYFCKALRETVKAEFPEKSMVEIQKVLGARWKDTSEAERQPYLKQAEADRQRYDREMLNLSQQGGQMTSVLDDGGYDDEDDDDEDDE</sequence>
<dbReference type="PRINTS" id="PR00886">
    <property type="entry name" value="HIGHMOBLTY12"/>
</dbReference>
<dbReference type="PANTHER" id="PTHR48112">
    <property type="entry name" value="HIGH MOBILITY GROUP PROTEIN DSP1"/>
    <property type="match status" value="1"/>
</dbReference>
<accession>A0A2R5GRM0</accession>
<dbReference type="EMBL" id="BEYU01000121">
    <property type="protein sequence ID" value="GBG32408.1"/>
    <property type="molecule type" value="Genomic_DNA"/>
</dbReference>
<organism evidence="6 7">
    <name type="scientific">Hondaea fermentalgiana</name>
    <dbReference type="NCBI Taxonomy" id="2315210"/>
    <lineage>
        <taxon>Eukaryota</taxon>
        <taxon>Sar</taxon>
        <taxon>Stramenopiles</taxon>
        <taxon>Bigyra</taxon>
        <taxon>Labyrinthulomycetes</taxon>
        <taxon>Thraustochytrida</taxon>
        <taxon>Thraustochytriidae</taxon>
        <taxon>Hondaea</taxon>
    </lineage>
</organism>
<feature type="domain" description="HMG box" evidence="5">
    <location>
        <begin position="14"/>
        <end position="82"/>
    </location>
</feature>
<dbReference type="InterPro" id="IPR036910">
    <property type="entry name" value="HMG_box_dom_sf"/>
</dbReference>
<dbReference type="GO" id="GO:0005634">
    <property type="term" value="C:nucleus"/>
    <property type="evidence" value="ECO:0007669"/>
    <property type="project" value="UniProtKB-UniRule"/>
</dbReference>
<feature type="compositionally biased region" description="Acidic residues" evidence="4">
    <location>
        <begin position="180"/>
        <end position="193"/>
    </location>
</feature>
<feature type="compositionally biased region" description="Basic and acidic residues" evidence="4">
    <location>
        <begin position="136"/>
        <end position="163"/>
    </location>
</feature>
<dbReference type="AlphaFoldDB" id="A0A2R5GRM0"/>
<keyword evidence="2 3" id="KW-0539">Nucleus</keyword>
<comment type="caution">
    <text evidence="6">The sequence shown here is derived from an EMBL/GenBank/DDBJ whole genome shotgun (WGS) entry which is preliminary data.</text>
</comment>
<dbReference type="InterPro" id="IPR050342">
    <property type="entry name" value="HMGB"/>
</dbReference>
<protein>
    <submittedName>
        <fullName evidence="6">High mobility group protein B1</fullName>
    </submittedName>
</protein>
<feature type="DNA-binding region" description="HMG box" evidence="3">
    <location>
        <begin position="14"/>
        <end position="82"/>
    </location>
</feature>
<evidence type="ECO:0000313" key="6">
    <source>
        <dbReference type="EMBL" id="GBG32408.1"/>
    </source>
</evidence>
<name>A0A2R5GRM0_9STRA</name>
<dbReference type="Gene3D" id="1.10.30.10">
    <property type="entry name" value="High mobility group box domain"/>
    <property type="match status" value="2"/>
</dbReference>
<feature type="compositionally biased region" description="Basic and acidic residues" evidence="4">
    <location>
        <begin position="52"/>
        <end position="74"/>
    </location>
</feature>
<dbReference type="InParanoid" id="A0A2R5GRM0"/>
<feature type="DNA-binding region" description="HMG box" evidence="3">
    <location>
        <begin position="99"/>
        <end position="167"/>
    </location>
</feature>
<dbReference type="OrthoDB" id="1919336at2759"/>
<dbReference type="Pfam" id="PF00505">
    <property type="entry name" value="HMG_box"/>
    <property type="match status" value="2"/>
</dbReference>
<keyword evidence="7" id="KW-1185">Reference proteome</keyword>
<gene>
    <name evidence="6" type="ORF">FCC1311_086332</name>
</gene>
<evidence type="ECO:0000259" key="5">
    <source>
        <dbReference type="PROSITE" id="PS50118"/>
    </source>
</evidence>